<dbReference type="Gene3D" id="3.40.190.150">
    <property type="entry name" value="Bordetella uptake gene, domain 1"/>
    <property type="match status" value="1"/>
</dbReference>
<comment type="similarity">
    <text evidence="1">Belongs to the UPF0065 (bug) family.</text>
</comment>
<dbReference type="OrthoDB" id="7250553at2"/>
<reference evidence="2 3" key="1">
    <citation type="submission" date="2010-04" db="EMBL/GenBank/DDBJ databases">
        <authorList>
            <person name="Qin X."/>
            <person name="Bachman B."/>
            <person name="Battles P."/>
            <person name="Bell A."/>
            <person name="Bess C."/>
            <person name="Bickham C."/>
            <person name="Chaboub L."/>
            <person name="Chen D."/>
            <person name="Coyle M."/>
            <person name="Deiros D.R."/>
            <person name="Dinh H."/>
            <person name="Forbes L."/>
            <person name="Fowler G."/>
            <person name="Francisco L."/>
            <person name="Fu Q."/>
            <person name="Gubbala S."/>
            <person name="Hale W."/>
            <person name="Han Y."/>
            <person name="Hemphill L."/>
            <person name="Highlander S.K."/>
            <person name="Hirani K."/>
            <person name="Hogues M."/>
            <person name="Jackson L."/>
            <person name="Jakkamsetti A."/>
            <person name="Javaid M."/>
            <person name="Jiang H."/>
            <person name="Korchina V."/>
            <person name="Kovar C."/>
            <person name="Lara F."/>
            <person name="Lee S."/>
            <person name="Mata R."/>
            <person name="Mathew T."/>
            <person name="Moen C."/>
            <person name="Morales K."/>
            <person name="Munidasa M."/>
            <person name="Nazareth L."/>
            <person name="Ngo R."/>
            <person name="Nguyen L."/>
            <person name="Okwuonu G."/>
            <person name="Ongeri F."/>
            <person name="Patil S."/>
            <person name="Petrosino J."/>
            <person name="Pham C."/>
            <person name="Pham P."/>
            <person name="Pu L.-L."/>
            <person name="Puazo M."/>
            <person name="Raj R."/>
            <person name="Reid J."/>
            <person name="Rouhana J."/>
            <person name="Saada N."/>
            <person name="Shang Y."/>
            <person name="Simmons D."/>
            <person name="Thornton R."/>
            <person name="Warren J."/>
            <person name="Weissenberger G."/>
            <person name="Zhang J."/>
            <person name="Zhang L."/>
            <person name="Zhou C."/>
            <person name="Zhu D."/>
            <person name="Muzny D."/>
            <person name="Worley K."/>
            <person name="Gibbs R."/>
        </authorList>
    </citation>
    <scope>NUCLEOTIDE SEQUENCE [LARGE SCALE GENOMIC DNA]</scope>
    <source>
        <strain evidence="2 3">ATCC 49957</strain>
    </source>
</reference>
<dbReference type="EMBL" id="ADVL01000234">
    <property type="protein sequence ID" value="EFH12371.1"/>
    <property type="molecule type" value="Genomic_DNA"/>
</dbReference>
<dbReference type="InterPro" id="IPR042100">
    <property type="entry name" value="Bug_dom1"/>
</dbReference>
<evidence type="ECO:0000313" key="3">
    <source>
        <dbReference type="Proteomes" id="UP000005324"/>
    </source>
</evidence>
<dbReference type="PROSITE" id="PS51318">
    <property type="entry name" value="TAT"/>
    <property type="match status" value="1"/>
</dbReference>
<evidence type="ECO:0000256" key="1">
    <source>
        <dbReference type="ARBA" id="ARBA00006987"/>
    </source>
</evidence>
<dbReference type="AlphaFoldDB" id="D5RK09"/>
<proteinExistence type="inferred from homology"/>
<protein>
    <submittedName>
        <fullName evidence="2">Tat pathway signal sequence domain protein</fullName>
    </submittedName>
</protein>
<keyword evidence="3" id="KW-1185">Reference proteome</keyword>
<dbReference type="InterPro" id="IPR005064">
    <property type="entry name" value="BUG"/>
</dbReference>
<name>D5RK09_9PROT</name>
<evidence type="ECO:0000313" key="2">
    <source>
        <dbReference type="EMBL" id="EFH12371.1"/>
    </source>
</evidence>
<dbReference type="InterPro" id="IPR006311">
    <property type="entry name" value="TAT_signal"/>
</dbReference>
<dbReference type="RefSeq" id="WP_007005268.1">
    <property type="nucleotide sequence ID" value="NZ_GG770781.1"/>
</dbReference>
<dbReference type="Gene3D" id="3.40.190.10">
    <property type="entry name" value="Periplasmic binding protein-like II"/>
    <property type="match status" value="1"/>
</dbReference>
<dbReference type="Pfam" id="PF03401">
    <property type="entry name" value="TctC"/>
    <property type="match status" value="1"/>
</dbReference>
<dbReference type="SUPFAM" id="SSF53850">
    <property type="entry name" value="Periplasmic binding protein-like II"/>
    <property type="match status" value="1"/>
</dbReference>
<dbReference type="HOGENOM" id="CLU_045683_1_2_5"/>
<gene>
    <name evidence="2" type="ORF">HMPREF0731_1419</name>
</gene>
<dbReference type="CDD" id="cd07012">
    <property type="entry name" value="PBP2_Bug_TTT"/>
    <property type="match status" value="1"/>
</dbReference>
<dbReference type="PANTHER" id="PTHR42928">
    <property type="entry name" value="TRICARBOXYLATE-BINDING PROTEIN"/>
    <property type="match status" value="1"/>
</dbReference>
<sequence length="332" mass="34778">MKELRRRGLLAAGLTAGLSAPLILPGVARAQPRYPNRPITLLCPWGAGGGTDATARIIAALIEKDLGQPINVVNRTGGNGVVGHSAIATAQPDGYTIGILTVEIAMLRHAGLTQLSWQDYTPIALVNEDPPGVQVAANSPWQDIQALAEAIKAAPPGRFKASGTGQGGIWHLGLVGWLQAMGLKPDHVRWVPSNGAAPAMQDLAAGGVEIVTCSVPEARAMIDAGRARSLAIMAAQRNPQFGQVPTLNETLGINFSTGAWRGIAAPKNLPDAMRQQLTAAVERAYNSAEYKDFMNARGFGMVWADAGAFASFMSESDKAMGEAMRSAGLARG</sequence>
<dbReference type="Proteomes" id="UP000005324">
    <property type="component" value="Unassembled WGS sequence"/>
</dbReference>
<organism evidence="2 3">
    <name type="scientific">Pseudoroseomonas cervicalis ATCC 49957</name>
    <dbReference type="NCBI Taxonomy" id="525371"/>
    <lineage>
        <taxon>Bacteria</taxon>
        <taxon>Pseudomonadati</taxon>
        <taxon>Pseudomonadota</taxon>
        <taxon>Alphaproteobacteria</taxon>
        <taxon>Acetobacterales</taxon>
        <taxon>Roseomonadaceae</taxon>
        <taxon>Roseomonas</taxon>
    </lineage>
</organism>
<accession>D5RK09</accession>
<dbReference type="PANTHER" id="PTHR42928:SF5">
    <property type="entry name" value="BLR1237 PROTEIN"/>
    <property type="match status" value="1"/>
</dbReference>
<dbReference type="PIRSF" id="PIRSF017082">
    <property type="entry name" value="YflP"/>
    <property type="match status" value="1"/>
</dbReference>
<comment type="caution">
    <text evidence="2">The sequence shown here is derived from an EMBL/GenBank/DDBJ whole genome shotgun (WGS) entry which is preliminary data.</text>
</comment>